<organism evidence="2 3">
    <name type="scientific">Thelohanellus kitauei</name>
    <name type="common">Myxosporean</name>
    <dbReference type="NCBI Taxonomy" id="669202"/>
    <lineage>
        <taxon>Eukaryota</taxon>
        <taxon>Metazoa</taxon>
        <taxon>Cnidaria</taxon>
        <taxon>Myxozoa</taxon>
        <taxon>Myxosporea</taxon>
        <taxon>Bivalvulida</taxon>
        <taxon>Platysporina</taxon>
        <taxon>Myxobolidae</taxon>
        <taxon>Thelohanellus</taxon>
    </lineage>
</organism>
<feature type="region of interest" description="Disordered" evidence="1">
    <location>
        <begin position="211"/>
        <end position="236"/>
    </location>
</feature>
<sequence length="236" mass="27477">MWEAYLCKKKHQKLSIIYLTLVAFPIIDHEANPDLRTLLTRLHHSFSQYIHKYNIENNFAPSYFQFLKLYVKSFLTLNIRLSFLYEIFVHDRLETFTQKIIVFINVCGQVDLGESYFATRLGQAKTFMRILISSLSSDKYANIILESKKLCFYEDIKNKHLSIINEDLIQSLFSKCVSHSADAIKTESPEVYINDEYKMFTETLSNCDNYTNNLSRTPNSEDKSGSPSEIKTDSNT</sequence>
<evidence type="ECO:0000313" key="2">
    <source>
        <dbReference type="EMBL" id="KII71661.1"/>
    </source>
</evidence>
<protein>
    <submittedName>
        <fullName evidence="2">Uncharacterized protein</fullName>
    </submittedName>
</protein>
<accession>A0A0C2MWF8</accession>
<proteinExistence type="predicted"/>
<comment type="caution">
    <text evidence="2">The sequence shown here is derived from an EMBL/GenBank/DDBJ whole genome shotgun (WGS) entry which is preliminary data.</text>
</comment>
<dbReference type="Proteomes" id="UP000031668">
    <property type="component" value="Unassembled WGS sequence"/>
</dbReference>
<name>A0A0C2MWF8_THEKT</name>
<reference evidence="2 3" key="1">
    <citation type="journal article" date="2014" name="Genome Biol. Evol.">
        <title>The genome of the myxosporean Thelohanellus kitauei shows adaptations to nutrient acquisition within its fish host.</title>
        <authorList>
            <person name="Yang Y."/>
            <person name="Xiong J."/>
            <person name="Zhou Z."/>
            <person name="Huo F."/>
            <person name="Miao W."/>
            <person name="Ran C."/>
            <person name="Liu Y."/>
            <person name="Zhang J."/>
            <person name="Feng J."/>
            <person name="Wang M."/>
            <person name="Wang M."/>
            <person name="Wang L."/>
            <person name="Yao B."/>
        </authorList>
    </citation>
    <scope>NUCLEOTIDE SEQUENCE [LARGE SCALE GENOMIC DNA]</scope>
    <source>
        <strain evidence="2">Wuqing</strain>
    </source>
</reference>
<dbReference type="EMBL" id="JWZT01001679">
    <property type="protein sequence ID" value="KII71661.1"/>
    <property type="molecule type" value="Genomic_DNA"/>
</dbReference>
<keyword evidence="3" id="KW-1185">Reference proteome</keyword>
<evidence type="ECO:0000256" key="1">
    <source>
        <dbReference type="SAM" id="MobiDB-lite"/>
    </source>
</evidence>
<evidence type="ECO:0000313" key="3">
    <source>
        <dbReference type="Proteomes" id="UP000031668"/>
    </source>
</evidence>
<gene>
    <name evidence="2" type="ORF">RF11_02413</name>
</gene>
<feature type="compositionally biased region" description="Polar residues" evidence="1">
    <location>
        <begin position="225"/>
        <end position="236"/>
    </location>
</feature>
<dbReference type="AlphaFoldDB" id="A0A0C2MWF8"/>